<gene>
    <name evidence="2" type="ORF">ACFQ11_22505</name>
</gene>
<dbReference type="Gene3D" id="3.30.1330.40">
    <property type="entry name" value="RutC-like"/>
    <property type="match status" value="1"/>
</dbReference>
<accession>A0ABW3ES10</accession>
<dbReference type="EC" id="3.5.-.-" evidence="2"/>
<proteinExistence type="predicted"/>
<dbReference type="RefSeq" id="WP_378301728.1">
    <property type="nucleotide sequence ID" value="NZ_JBHTJA010000049.1"/>
</dbReference>
<name>A0ABW3ES10_9ACTN</name>
<dbReference type="InterPro" id="IPR035959">
    <property type="entry name" value="RutC-like_sf"/>
</dbReference>
<feature type="compositionally biased region" description="Basic residues" evidence="1">
    <location>
        <begin position="7"/>
        <end position="23"/>
    </location>
</feature>
<feature type="region of interest" description="Disordered" evidence="1">
    <location>
        <begin position="1"/>
        <end position="29"/>
    </location>
</feature>
<evidence type="ECO:0000313" key="3">
    <source>
        <dbReference type="Proteomes" id="UP001596972"/>
    </source>
</evidence>
<sequence length="126" mass="13901">MLDASGRPHHRPRPPRRRQRQQRGRVLADEAVPQRGIQRTAHAAQARQAFRNVKLALEGVGAAPVDMVRHNIYVVDHRPELVPIIFGAAQEVYGDPWPLAASTLLGVQTLGLPGWLIEVEATALLS</sequence>
<keyword evidence="3" id="KW-1185">Reference proteome</keyword>
<keyword evidence="2" id="KW-0378">Hydrolase</keyword>
<dbReference type="Pfam" id="PF01042">
    <property type="entry name" value="Ribonuc_L-PSP"/>
    <property type="match status" value="1"/>
</dbReference>
<dbReference type="InterPro" id="IPR006175">
    <property type="entry name" value="YjgF/YER057c/UK114"/>
</dbReference>
<comment type="caution">
    <text evidence="2">The sequence shown here is derived from an EMBL/GenBank/DDBJ whole genome shotgun (WGS) entry which is preliminary data.</text>
</comment>
<evidence type="ECO:0000313" key="2">
    <source>
        <dbReference type="EMBL" id="MFD0903183.1"/>
    </source>
</evidence>
<evidence type="ECO:0000256" key="1">
    <source>
        <dbReference type="SAM" id="MobiDB-lite"/>
    </source>
</evidence>
<dbReference type="GO" id="GO:0016787">
    <property type="term" value="F:hydrolase activity"/>
    <property type="evidence" value="ECO:0007669"/>
    <property type="project" value="UniProtKB-KW"/>
</dbReference>
<dbReference type="EMBL" id="JBHTJA010000049">
    <property type="protein sequence ID" value="MFD0903183.1"/>
    <property type="molecule type" value="Genomic_DNA"/>
</dbReference>
<dbReference type="Proteomes" id="UP001596972">
    <property type="component" value="Unassembled WGS sequence"/>
</dbReference>
<reference evidence="3" key="1">
    <citation type="journal article" date="2019" name="Int. J. Syst. Evol. Microbiol.">
        <title>The Global Catalogue of Microorganisms (GCM) 10K type strain sequencing project: providing services to taxonomists for standard genome sequencing and annotation.</title>
        <authorList>
            <consortium name="The Broad Institute Genomics Platform"/>
            <consortium name="The Broad Institute Genome Sequencing Center for Infectious Disease"/>
            <person name="Wu L."/>
            <person name="Ma J."/>
        </authorList>
    </citation>
    <scope>NUCLEOTIDE SEQUENCE [LARGE SCALE GENOMIC DNA]</scope>
    <source>
        <strain evidence="3">JCM 31202</strain>
    </source>
</reference>
<dbReference type="SUPFAM" id="SSF55298">
    <property type="entry name" value="YjgF-like"/>
    <property type="match status" value="1"/>
</dbReference>
<protein>
    <submittedName>
        <fullName evidence="2">RidA family protein</fullName>
        <ecNumber evidence="2">3.5.-.-</ecNumber>
    </submittedName>
</protein>
<organism evidence="2 3">
    <name type="scientific">Actinomadura sediminis</name>
    <dbReference type="NCBI Taxonomy" id="1038904"/>
    <lineage>
        <taxon>Bacteria</taxon>
        <taxon>Bacillati</taxon>
        <taxon>Actinomycetota</taxon>
        <taxon>Actinomycetes</taxon>
        <taxon>Streptosporangiales</taxon>
        <taxon>Thermomonosporaceae</taxon>
        <taxon>Actinomadura</taxon>
    </lineage>
</organism>